<dbReference type="EMBL" id="MPZN01000059">
    <property type="protein sequence ID" value="PPL15598.1"/>
    <property type="molecule type" value="Genomic_DNA"/>
</dbReference>
<feature type="compositionally biased region" description="Pro residues" evidence="1">
    <location>
        <begin position="49"/>
        <end position="62"/>
    </location>
</feature>
<name>A0ABX5ATB0_9MICO</name>
<proteinExistence type="predicted"/>
<sequence>MYDEFESIVRALSERGAAVERRVARRRADGAAARSARTVRLRAEAKPEPAVPPLPDFGPPTEPLAVIPQPRYSAQHVPEIGWSR</sequence>
<gene>
    <name evidence="2" type="ORF">GY24_14055</name>
</gene>
<feature type="region of interest" description="Disordered" evidence="1">
    <location>
        <begin position="38"/>
        <end position="63"/>
    </location>
</feature>
<reference evidence="2 3" key="1">
    <citation type="journal article" date="2008" name="Int. J. Syst. Evol. Microbiol.">
        <title>Leifsonia pindariensis sp. nov., isolated from the Pindari glacier of the Indian Himalayas, and emended description of the genus Leifsonia.</title>
        <authorList>
            <person name="Reddy G.S."/>
            <person name="Prabagaran S.R."/>
            <person name="Shivaji S."/>
        </authorList>
    </citation>
    <scope>NUCLEOTIDE SEQUENCE [LARGE SCALE GENOMIC DNA]</scope>
    <source>
        <strain evidence="2 3">PON 10</strain>
    </source>
</reference>
<keyword evidence="3" id="KW-1185">Reference proteome</keyword>
<evidence type="ECO:0000313" key="3">
    <source>
        <dbReference type="Proteomes" id="UP000237755"/>
    </source>
</evidence>
<dbReference type="Proteomes" id="UP000237755">
    <property type="component" value="Unassembled WGS sequence"/>
</dbReference>
<protein>
    <submittedName>
        <fullName evidence="2">Uncharacterized protein</fullName>
    </submittedName>
</protein>
<evidence type="ECO:0000256" key="1">
    <source>
        <dbReference type="SAM" id="MobiDB-lite"/>
    </source>
</evidence>
<evidence type="ECO:0000313" key="2">
    <source>
        <dbReference type="EMBL" id="PPL15598.1"/>
    </source>
</evidence>
<organism evidence="2 3">
    <name type="scientific">Microterricola pindariensis</name>
    <dbReference type="NCBI Taxonomy" id="478010"/>
    <lineage>
        <taxon>Bacteria</taxon>
        <taxon>Bacillati</taxon>
        <taxon>Actinomycetota</taxon>
        <taxon>Actinomycetes</taxon>
        <taxon>Micrococcales</taxon>
        <taxon>Microbacteriaceae</taxon>
        <taxon>Microterricola</taxon>
    </lineage>
</organism>
<comment type="caution">
    <text evidence="2">The sequence shown here is derived from an EMBL/GenBank/DDBJ whole genome shotgun (WGS) entry which is preliminary data.</text>
</comment>
<accession>A0ABX5ATB0</accession>